<organism evidence="1 2">
    <name type="scientific">Lacticaseibacillus paracasei subsp. paracasei Lpp126</name>
    <dbReference type="NCBI Taxonomy" id="1256206"/>
    <lineage>
        <taxon>Bacteria</taxon>
        <taxon>Bacillati</taxon>
        <taxon>Bacillota</taxon>
        <taxon>Bacilli</taxon>
        <taxon>Lactobacillales</taxon>
        <taxon>Lactobacillaceae</taxon>
        <taxon>Lacticaseibacillus</taxon>
    </lineage>
</organism>
<reference evidence="1 2" key="1">
    <citation type="journal article" date="2013" name="PLoS ONE">
        <title>Lactobacillus paracasei comparative genomics: towards species pan-genome definition and exploitation of diversity.</title>
        <authorList>
            <person name="Smokvina T."/>
            <person name="Wels M."/>
            <person name="Polka J."/>
            <person name="Chervaux C."/>
            <person name="Brisse S."/>
            <person name="Boekhorst J."/>
            <person name="van Hylckama Vlieg J.E."/>
            <person name="Siezen R.J."/>
        </authorList>
    </citation>
    <scope>NUCLEOTIDE SEQUENCE [LARGE SCALE GENOMIC DNA]</scope>
    <source>
        <strain evidence="1 2">Lpp126</strain>
    </source>
</reference>
<dbReference type="Proteomes" id="UP000014243">
    <property type="component" value="Unassembled WGS sequence"/>
</dbReference>
<dbReference type="AlphaFoldDB" id="S2RL86"/>
<accession>S2RL86</accession>
<gene>
    <name evidence="1" type="ORF">Lpp126_18752</name>
</gene>
<evidence type="ECO:0000313" key="1">
    <source>
        <dbReference type="EMBL" id="EPC68048.1"/>
    </source>
</evidence>
<evidence type="ECO:0000313" key="2">
    <source>
        <dbReference type="Proteomes" id="UP000014243"/>
    </source>
</evidence>
<proteinExistence type="predicted"/>
<sequence>MNMIQRNKVYFIMTGLNESFQKTATVSVM</sequence>
<feature type="non-terminal residue" evidence="1">
    <location>
        <position position="29"/>
    </location>
</feature>
<name>S2RL86_LACPA</name>
<protein>
    <submittedName>
        <fullName evidence="1">Uncharacterized protein</fullName>
    </submittedName>
</protein>
<dbReference type="EMBL" id="ANKC01001340">
    <property type="protein sequence ID" value="EPC68048.1"/>
    <property type="molecule type" value="Genomic_DNA"/>
</dbReference>
<comment type="caution">
    <text evidence="1">The sequence shown here is derived from an EMBL/GenBank/DDBJ whole genome shotgun (WGS) entry which is preliminary data.</text>
</comment>